<dbReference type="Pfam" id="PF12833">
    <property type="entry name" value="HTH_18"/>
    <property type="match status" value="1"/>
</dbReference>
<protein>
    <submittedName>
        <fullName evidence="5">AraC family transcriptional regulator</fullName>
    </submittedName>
</protein>
<proteinExistence type="predicted"/>
<dbReference type="GO" id="GO:0003700">
    <property type="term" value="F:DNA-binding transcription factor activity"/>
    <property type="evidence" value="ECO:0007669"/>
    <property type="project" value="InterPro"/>
</dbReference>
<keyword evidence="2" id="KW-0238">DNA-binding</keyword>
<dbReference type="EMBL" id="LACH01000063">
    <property type="protein sequence ID" value="KJZ62824.1"/>
    <property type="molecule type" value="Genomic_DNA"/>
</dbReference>
<dbReference type="OrthoDB" id="5582699at2"/>
<dbReference type="PANTHER" id="PTHR47894:SF1">
    <property type="entry name" value="HTH-TYPE TRANSCRIPTIONAL REGULATOR VQSM"/>
    <property type="match status" value="1"/>
</dbReference>
<name>A0A0F4V282_PSEFL</name>
<dbReference type="SMART" id="SM00342">
    <property type="entry name" value="HTH_ARAC"/>
    <property type="match status" value="1"/>
</dbReference>
<dbReference type="InterPro" id="IPR018060">
    <property type="entry name" value="HTH_AraC"/>
</dbReference>
<keyword evidence="3" id="KW-0804">Transcription</keyword>
<dbReference type="InterPro" id="IPR020449">
    <property type="entry name" value="Tscrpt_reg_AraC-type_HTH"/>
</dbReference>
<dbReference type="PANTHER" id="PTHR47894">
    <property type="entry name" value="HTH-TYPE TRANSCRIPTIONAL REGULATOR GADX"/>
    <property type="match status" value="1"/>
</dbReference>
<reference evidence="5 6" key="1">
    <citation type="submission" date="2015-03" db="EMBL/GenBank/DDBJ databases">
        <title>Comparative genomics of Pseudomonas insights into diversity of traits involved in vanlence and defense.</title>
        <authorList>
            <person name="Qin Y."/>
        </authorList>
    </citation>
    <scope>NUCLEOTIDE SEQUENCE [LARGE SCALE GENOMIC DNA]</scope>
    <source>
        <strain evidence="5 6">H24</strain>
    </source>
</reference>
<dbReference type="SUPFAM" id="SSF46689">
    <property type="entry name" value="Homeodomain-like"/>
    <property type="match status" value="1"/>
</dbReference>
<keyword evidence="1" id="KW-0805">Transcription regulation</keyword>
<dbReference type="Gene3D" id="1.10.10.60">
    <property type="entry name" value="Homeodomain-like"/>
    <property type="match status" value="1"/>
</dbReference>
<dbReference type="RefSeq" id="WP_046056291.1">
    <property type="nucleotide sequence ID" value="NZ_LACH01000063.1"/>
</dbReference>
<dbReference type="PROSITE" id="PS01124">
    <property type="entry name" value="HTH_ARAC_FAMILY_2"/>
    <property type="match status" value="1"/>
</dbReference>
<feature type="domain" description="HTH araC/xylS-type" evidence="4">
    <location>
        <begin position="232"/>
        <end position="334"/>
    </location>
</feature>
<dbReference type="PRINTS" id="PR00032">
    <property type="entry name" value="HTHARAC"/>
</dbReference>
<dbReference type="Pfam" id="PF12625">
    <property type="entry name" value="Arabinose_bd"/>
    <property type="match status" value="1"/>
</dbReference>
<dbReference type="InterPro" id="IPR032687">
    <property type="entry name" value="AraC-type_N"/>
</dbReference>
<evidence type="ECO:0000256" key="3">
    <source>
        <dbReference type="ARBA" id="ARBA00023163"/>
    </source>
</evidence>
<gene>
    <name evidence="5" type="ORF">VD17_25790</name>
</gene>
<accession>A0A0F4V282</accession>
<evidence type="ECO:0000313" key="5">
    <source>
        <dbReference type="EMBL" id="KJZ62824.1"/>
    </source>
</evidence>
<dbReference type="InterPro" id="IPR009057">
    <property type="entry name" value="Homeodomain-like_sf"/>
</dbReference>
<evidence type="ECO:0000256" key="2">
    <source>
        <dbReference type="ARBA" id="ARBA00023125"/>
    </source>
</evidence>
<evidence type="ECO:0000256" key="1">
    <source>
        <dbReference type="ARBA" id="ARBA00023015"/>
    </source>
</evidence>
<dbReference type="PATRIC" id="fig|294.133.peg.5058"/>
<organism evidence="5 6">
    <name type="scientific">Pseudomonas fluorescens</name>
    <dbReference type="NCBI Taxonomy" id="294"/>
    <lineage>
        <taxon>Bacteria</taxon>
        <taxon>Pseudomonadati</taxon>
        <taxon>Pseudomonadota</taxon>
        <taxon>Gammaproteobacteria</taxon>
        <taxon>Pseudomonadales</taxon>
        <taxon>Pseudomonadaceae</taxon>
        <taxon>Pseudomonas</taxon>
    </lineage>
</organism>
<comment type="caution">
    <text evidence="5">The sequence shown here is derived from an EMBL/GenBank/DDBJ whole genome shotgun (WGS) entry which is preliminary data.</text>
</comment>
<dbReference type="GO" id="GO:0005829">
    <property type="term" value="C:cytosol"/>
    <property type="evidence" value="ECO:0007669"/>
    <property type="project" value="TreeGrafter"/>
</dbReference>
<evidence type="ECO:0000313" key="6">
    <source>
        <dbReference type="Proteomes" id="UP000033400"/>
    </source>
</evidence>
<dbReference type="Proteomes" id="UP000033400">
    <property type="component" value="Unassembled WGS sequence"/>
</dbReference>
<evidence type="ECO:0000259" key="4">
    <source>
        <dbReference type="PROSITE" id="PS01124"/>
    </source>
</evidence>
<sequence length="338" mass="38595">MATSQDKGTTSIALVHEALYSARQRDIEVAFALEKADIDPQLLDAPRARVSASSFARLWVELADLLDDEFFGIDSHPMRRGSFKLMCHALLDCDTLGQALQRMLSFLRLVLDDLHGELHTKEDHALIILQDHGSLRRLFAYGTWFILVHGLACWLVNQRIPLLALSFRAPRPADESDYRMRFCEAIQYDARMTQVIFDKKFLDMKIAQTPASLSTFLKESPASLLVKYRNDDSISAQIRRRLRGLSPDKWPERDELALVLCMSNSTLQRRLQAEGTHYQNLKDDLRRDMAIDLLSRGDLTVTEVAAQTGFQETSAFHRAFKKWTGVNPGAYRRNHSDE</sequence>
<dbReference type="AlphaFoldDB" id="A0A0F4V282"/>
<dbReference type="GO" id="GO:0000976">
    <property type="term" value="F:transcription cis-regulatory region binding"/>
    <property type="evidence" value="ECO:0007669"/>
    <property type="project" value="TreeGrafter"/>
</dbReference>